<name>A0A814CR40_9BILA</name>
<comment type="similarity">
    <text evidence="1 2">Belongs to the NAC-beta family.</text>
</comment>
<feature type="domain" description="NAC-A/B" evidence="4">
    <location>
        <begin position="49"/>
        <end position="114"/>
    </location>
</feature>
<dbReference type="AlphaFoldDB" id="A0A814CR40"/>
<dbReference type="FunFam" id="2.20.70.30:FF:000001">
    <property type="entry name" value="Transcription factor BTF3 homolog"/>
    <property type="match status" value="1"/>
</dbReference>
<sequence length="175" mass="19165">MVDPASQTTEEFKPNLEKLRRLQQQASSVVIGGKGVPRRKKKIVHKTATTDDKKLQSSLKKLTVNHIPGIDEVNMFKDNGEVINFVNPKVQASLTSNIFAISGHSETKPLTDMLPTIMQQLGGDNVFNLKNLAKQLEKAGEELKANQGAGATAAQDDEIPDLVENFDEASKNENV</sequence>
<evidence type="ECO:0000256" key="1">
    <source>
        <dbReference type="ARBA" id="ARBA00005296"/>
    </source>
</evidence>
<reference evidence="5" key="1">
    <citation type="submission" date="2021-02" db="EMBL/GenBank/DDBJ databases">
        <authorList>
            <person name="Nowell W R."/>
        </authorList>
    </citation>
    <scope>NUCLEOTIDE SEQUENCE</scope>
    <source>
        <strain evidence="5">Ploen Becks lab</strain>
    </source>
</reference>
<dbReference type="EMBL" id="CAJNOC010002692">
    <property type="protein sequence ID" value="CAF0946846.1"/>
    <property type="molecule type" value="Genomic_DNA"/>
</dbReference>
<comment type="caution">
    <text evidence="5">The sequence shown here is derived from an EMBL/GenBank/DDBJ whole genome shotgun (WGS) entry which is preliminary data.</text>
</comment>
<dbReference type="Pfam" id="PF01849">
    <property type="entry name" value="NAC"/>
    <property type="match status" value="1"/>
</dbReference>
<dbReference type="PROSITE" id="PS51151">
    <property type="entry name" value="NAC_AB"/>
    <property type="match status" value="1"/>
</dbReference>
<dbReference type="InterPro" id="IPR038187">
    <property type="entry name" value="NAC_A/B_dom_sf"/>
</dbReference>
<dbReference type="CDD" id="cd22055">
    <property type="entry name" value="NAC_BTF3"/>
    <property type="match status" value="1"/>
</dbReference>
<protein>
    <recommendedName>
        <fullName evidence="2">Transcription factor BTF3</fullName>
    </recommendedName>
</protein>
<accession>A0A814CR40</accession>
<keyword evidence="6" id="KW-1185">Reference proteome</keyword>
<evidence type="ECO:0000256" key="3">
    <source>
        <dbReference type="SAM" id="MobiDB-lite"/>
    </source>
</evidence>
<dbReference type="InterPro" id="IPR039370">
    <property type="entry name" value="BTF3"/>
</dbReference>
<organism evidence="5 6">
    <name type="scientific">Brachionus calyciflorus</name>
    <dbReference type="NCBI Taxonomy" id="104777"/>
    <lineage>
        <taxon>Eukaryota</taxon>
        <taxon>Metazoa</taxon>
        <taxon>Spiralia</taxon>
        <taxon>Gnathifera</taxon>
        <taxon>Rotifera</taxon>
        <taxon>Eurotatoria</taxon>
        <taxon>Monogononta</taxon>
        <taxon>Pseudotrocha</taxon>
        <taxon>Ploima</taxon>
        <taxon>Brachionidae</taxon>
        <taxon>Brachionus</taxon>
    </lineage>
</organism>
<dbReference type="Proteomes" id="UP000663879">
    <property type="component" value="Unassembled WGS sequence"/>
</dbReference>
<gene>
    <name evidence="5" type="ORF">OXX778_LOCUS13731</name>
</gene>
<proteinExistence type="inferred from homology"/>
<evidence type="ECO:0000313" key="6">
    <source>
        <dbReference type="Proteomes" id="UP000663879"/>
    </source>
</evidence>
<dbReference type="PANTHER" id="PTHR10351">
    <property type="entry name" value="TRANSCRIPTION FACTOR BTF3 FAMILY MEMBER"/>
    <property type="match status" value="1"/>
</dbReference>
<dbReference type="OrthoDB" id="8033832at2759"/>
<feature type="compositionally biased region" description="Acidic residues" evidence="3">
    <location>
        <begin position="155"/>
        <end position="167"/>
    </location>
</feature>
<evidence type="ECO:0000313" key="5">
    <source>
        <dbReference type="EMBL" id="CAF0946846.1"/>
    </source>
</evidence>
<evidence type="ECO:0000259" key="4">
    <source>
        <dbReference type="PROSITE" id="PS51151"/>
    </source>
</evidence>
<evidence type="ECO:0000256" key="2">
    <source>
        <dbReference type="RuleBase" id="RU361272"/>
    </source>
</evidence>
<dbReference type="InterPro" id="IPR002715">
    <property type="entry name" value="Nas_poly-pep-assoc_cplx_dom"/>
</dbReference>
<feature type="region of interest" description="Disordered" evidence="3">
    <location>
        <begin position="143"/>
        <end position="175"/>
    </location>
</feature>
<dbReference type="SMART" id="SM01407">
    <property type="entry name" value="NAC"/>
    <property type="match status" value="1"/>
</dbReference>
<dbReference type="Gene3D" id="2.20.70.30">
    <property type="entry name" value="Nascent polypeptide-associated complex domain"/>
    <property type="match status" value="1"/>
</dbReference>